<dbReference type="SUPFAM" id="SSF54695">
    <property type="entry name" value="POZ domain"/>
    <property type="match status" value="1"/>
</dbReference>
<dbReference type="SMART" id="SM00225">
    <property type="entry name" value="BTB"/>
    <property type="match status" value="1"/>
</dbReference>
<dbReference type="Pfam" id="PF07707">
    <property type="entry name" value="BACK"/>
    <property type="match status" value="1"/>
</dbReference>
<feature type="region of interest" description="Disordered" evidence="1">
    <location>
        <begin position="218"/>
        <end position="301"/>
    </location>
</feature>
<dbReference type="InterPro" id="IPR011705">
    <property type="entry name" value="BACK"/>
</dbReference>
<sequence length="746" mass="87046">MDPTHKTLPSFYNSDYLSDIKIIHESLKKELNLHKIILASKSNYFYEQFAKNSQIQEQKLPNFVKSTFQKNFIYPEMLESILKNCYNGFSTPLEGLVKGGLDKNNCLVFYFVASGLQMKELMGVLENFIIENLGKEEKLAQGLLRDAIKGENQELQEVALNLISQNFQKLTQDKKSLEQLLEIPYDQFVKLIGNNKLNTQSESQVLKIVQSYIEHKEQLPEKPENIEKQEQTKNDENKTGNGVQQVQKEETEKQNQEIQNKNAENSENNEKNEENKDKKNEQQEKENQNQNNGENQDDQKNELQQQVDENLDLNVQADKRIQLFKLSEQEKEFLVSKVKLNFVENEDLLMASQAQVFQSFKDVLFKAVSQKLAQLENPTLQFPVSPRQSYKERVIQNQSMFMKSWKTIQLNDQKKQGSQKQKQQEYDDENQEFEEDVEYDSDENKQQQFQKEQQQKQKKQSLKSNTSIQNKKSPKSGQNLNSNLNFPEQYGNNKQEQTSKHNIMQSRPYSEQLIVGDNSYLIQDRNRNSYLNPGVKNPGKNLVFNYTKDQDTNGVLYYLGTYGLQKQYENPHSTGQCKVFCSSLRTGRLEDFVSREVTNLSTNNEKNSFLGVDLGKDRFLFPTCYTVRNRNASTHVCLNWCLEGSVNGKDWYVLDKRINFSETNQRFNAMMENERQMLMQRGASTTWGVDTTALRKFFQKNYKENKGFRMFKITQLFENSHGSDNLCLSGIELYGEAYGNRWENFD</sequence>
<feature type="compositionally biased region" description="Low complexity" evidence="1">
    <location>
        <begin position="256"/>
        <end position="266"/>
    </location>
</feature>
<comment type="caution">
    <text evidence="3">The sequence shown here is derived from an EMBL/GenBank/DDBJ whole genome shotgun (WGS) entry which is preliminary data.</text>
</comment>
<dbReference type="InterPro" id="IPR000210">
    <property type="entry name" value="BTB/POZ_dom"/>
</dbReference>
<evidence type="ECO:0000259" key="2">
    <source>
        <dbReference type="PROSITE" id="PS50097"/>
    </source>
</evidence>
<feature type="compositionally biased region" description="Polar residues" evidence="1">
    <location>
        <begin position="462"/>
        <end position="501"/>
    </location>
</feature>
<organism evidence="3 4">
    <name type="scientific">Pseudocohnilembus persalinus</name>
    <name type="common">Ciliate</name>
    <dbReference type="NCBI Taxonomy" id="266149"/>
    <lineage>
        <taxon>Eukaryota</taxon>
        <taxon>Sar</taxon>
        <taxon>Alveolata</taxon>
        <taxon>Ciliophora</taxon>
        <taxon>Intramacronucleata</taxon>
        <taxon>Oligohymenophorea</taxon>
        <taxon>Scuticociliatia</taxon>
        <taxon>Philasterida</taxon>
        <taxon>Pseudocohnilembidae</taxon>
        <taxon>Pseudocohnilembus</taxon>
    </lineage>
</organism>
<protein>
    <submittedName>
        <fullName evidence="3">BTB/POZ fold</fullName>
    </submittedName>
</protein>
<dbReference type="InterPro" id="IPR011333">
    <property type="entry name" value="SKP1/BTB/POZ_sf"/>
</dbReference>
<dbReference type="Gene3D" id="3.30.710.10">
    <property type="entry name" value="Potassium Channel Kv1.1, Chain A"/>
    <property type="match status" value="1"/>
</dbReference>
<dbReference type="OrthoDB" id="312225at2759"/>
<evidence type="ECO:0000256" key="1">
    <source>
        <dbReference type="SAM" id="MobiDB-lite"/>
    </source>
</evidence>
<feature type="region of interest" description="Disordered" evidence="1">
    <location>
        <begin position="412"/>
        <end position="501"/>
    </location>
</feature>
<gene>
    <name evidence="3" type="ORF">PPERSA_07395</name>
</gene>
<dbReference type="OMA" id="MMENERQ"/>
<dbReference type="PANTHER" id="PTHR47457:SF1">
    <property type="entry name" value="BTB DOMAIN-CONTAINING PROTEIN-RELATED"/>
    <property type="match status" value="1"/>
</dbReference>
<feature type="compositionally biased region" description="Basic and acidic residues" evidence="1">
    <location>
        <begin position="268"/>
        <end position="287"/>
    </location>
</feature>
<dbReference type="CDD" id="cd18186">
    <property type="entry name" value="BTB_POZ_ZBTB_KLHL-like"/>
    <property type="match status" value="1"/>
</dbReference>
<feature type="domain" description="BTB" evidence="2">
    <location>
        <begin position="18"/>
        <end position="88"/>
    </location>
</feature>
<name>A0A0V0QAE3_PSEPJ</name>
<dbReference type="EMBL" id="LDAU01000220">
    <property type="protein sequence ID" value="KRW99152.1"/>
    <property type="molecule type" value="Genomic_DNA"/>
</dbReference>
<proteinExistence type="predicted"/>
<dbReference type="PANTHER" id="PTHR47457">
    <property type="entry name" value="OS05G0345500 PROTEIN"/>
    <property type="match status" value="1"/>
</dbReference>
<dbReference type="Gene3D" id="1.25.40.420">
    <property type="match status" value="1"/>
</dbReference>
<dbReference type="AlphaFoldDB" id="A0A0V0QAE3"/>
<reference evidence="3 4" key="1">
    <citation type="journal article" date="2015" name="Sci. Rep.">
        <title>Genome of the facultative scuticociliatosis pathogen Pseudocohnilembus persalinus provides insight into its virulence through horizontal gene transfer.</title>
        <authorList>
            <person name="Xiong J."/>
            <person name="Wang G."/>
            <person name="Cheng J."/>
            <person name="Tian M."/>
            <person name="Pan X."/>
            <person name="Warren A."/>
            <person name="Jiang C."/>
            <person name="Yuan D."/>
            <person name="Miao W."/>
        </authorList>
    </citation>
    <scope>NUCLEOTIDE SEQUENCE [LARGE SCALE GENOMIC DNA]</scope>
    <source>
        <strain evidence="3">36N120E</strain>
    </source>
</reference>
<accession>A0A0V0QAE3</accession>
<feature type="compositionally biased region" description="Basic and acidic residues" evidence="1">
    <location>
        <begin position="218"/>
        <end position="238"/>
    </location>
</feature>
<dbReference type="PROSITE" id="PS50097">
    <property type="entry name" value="BTB"/>
    <property type="match status" value="1"/>
</dbReference>
<dbReference type="Pfam" id="PF00651">
    <property type="entry name" value="BTB"/>
    <property type="match status" value="1"/>
</dbReference>
<dbReference type="InParanoid" id="A0A0V0QAE3"/>
<evidence type="ECO:0000313" key="4">
    <source>
        <dbReference type="Proteomes" id="UP000054937"/>
    </source>
</evidence>
<feature type="compositionally biased region" description="Acidic residues" evidence="1">
    <location>
        <begin position="426"/>
        <end position="441"/>
    </location>
</feature>
<evidence type="ECO:0000313" key="3">
    <source>
        <dbReference type="EMBL" id="KRW99152.1"/>
    </source>
</evidence>
<dbReference type="Proteomes" id="UP000054937">
    <property type="component" value="Unassembled WGS sequence"/>
</dbReference>
<keyword evidence="4" id="KW-1185">Reference proteome</keyword>